<evidence type="ECO:0000313" key="7">
    <source>
        <dbReference type="Proteomes" id="UP001162889"/>
    </source>
</evidence>
<evidence type="ECO:0000256" key="1">
    <source>
        <dbReference type="ARBA" id="ARBA00008857"/>
    </source>
</evidence>
<dbReference type="InterPro" id="IPR025166">
    <property type="entry name" value="Integrase_DNA_bind_dom"/>
</dbReference>
<dbReference type="PROSITE" id="PS51900">
    <property type="entry name" value="CB"/>
    <property type="match status" value="1"/>
</dbReference>
<gene>
    <name evidence="6" type="ORF">L1274_006122</name>
</gene>
<dbReference type="EMBL" id="JALJZU010000017">
    <property type="protein sequence ID" value="MCP2012361.1"/>
    <property type="molecule type" value="Genomic_DNA"/>
</dbReference>
<organism evidence="6 7">
    <name type="scientific">Duganella violaceipulchra</name>
    <dbReference type="NCBI Taxonomy" id="2849652"/>
    <lineage>
        <taxon>Bacteria</taxon>
        <taxon>Pseudomonadati</taxon>
        <taxon>Pseudomonadota</taxon>
        <taxon>Betaproteobacteria</taxon>
        <taxon>Burkholderiales</taxon>
        <taxon>Oxalobacteraceae</taxon>
        <taxon>Telluria group</taxon>
        <taxon>Duganella</taxon>
    </lineage>
</organism>
<sequence length="251" mass="28986">MAKLIVPLTEMQVRNAKRREKAYRIFDGGGLYLEVAPGGSRIWRMKFRQTNGKENILTFGPYPEVTLEEAREKRLEARRLIRQGVDPARHRDDAKRRAAEEAANTFEKIAREWYATKVPTWSERTSKNMIQRLEADIFPEIGSRPINELKHRDIITTLRKIEERGAAEIAHRLKAVCKKIFSYAIQCGLTDRNLVVDMTDVLKTRRASHFAAIDADELPAFLGAIERNEARMFQPTRIALRLMLLGVRQNE</sequence>
<dbReference type="Pfam" id="PF13356">
    <property type="entry name" value="Arm-DNA-bind_3"/>
    <property type="match status" value="1"/>
</dbReference>
<evidence type="ECO:0000313" key="6">
    <source>
        <dbReference type="EMBL" id="MCP2012361.1"/>
    </source>
</evidence>
<reference evidence="6" key="1">
    <citation type="submission" date="2022-03" db="EMBL/GenBank/DDBJ databases">
        <title>Genome Encyclopedia of Bacteria and Archaea VI: Functional Genomics of Type Strains.</title>
        <authorList>
            <person name="Whitman W."/>
        </authorList>
    </citation>
    <scope>NUCLEOTIDE SEQUENCE</scope>
    <source>
        <strain evidence="6">HSC-15S17</strain>
    </source>
</reference>
<accession>A0ABT1GTP8</accession>
<dbReference type="InterPro" id="IPR053876">
    <property type="entry name" value="Phage_int_M"/>
</dbReference>
<evidence type="ECO:0000256" key="2">
    <source>
        <dbReference type="ARBA" id="ARBA00022908"/>
    </source>
</evidence>
<dbReference type="SUPFAM" id="SSF56349">
    <property type="entry name" value="DNA breaking-rejoining enzymes"/>
    <property type="match status" value="1"/>
</dbReference>
<evidence type="ECO:0000256" key="4">
    <source>
        <dbReference type="PROSITE-ProRule" id="PRU01248"/>
    </source>
</evidence>
<dbReference type="InterPro" id="IPR050808">
    <property type="entry name" value="Phage_Integrase"/>
</dbReference>
<name>A0ABT1GTP8_9BURK</name>
<dbReference type="InterPro" id="IPR038488">
    <property type="entry name" value="Integrase_DNA-bd_sf"/>
</dbReference>
<evidence type="ECO:0000259" key="5">
    <source>
        <dbReference type="PROSITE" id="PS51900"/>
    </source>
</evidence>
<dbReference type="PANTHER" id="PTHR30629:SF2">
    <property type="entry name" value="PROPHAGE INTEGRASE INTS-RELATED"/>
    <property type="match status" value="1"/>
</dbReference>
<proteinExistence type="inferred from homology"/>
<dbReference type="Proteomes" id="UP001162889">
    <property type="component" value="Unassembled WGS sequence"/>
</dbReference>
<protein>
    <recommendedName>
        <fullName evidence="5">Core-binding (CB) domain-containing protein</fullName>
    </recommendedName>
</protein>
<keyword evidence="7" id="KW-1185">Reference proteome</keyword>
<comment type="caution">
    <text evidence="6">The sequence shown here is derived from an EMBL/GenBank/DDBJ whole genome shotgun (WGS) entry which is preliminary data.</text>
</comment>
<dbReference type="InterPro" id="IPR010998">
    <property type="entry name" value="Integrase_recombinase_N"/>
</dbReference>
<dbReference type="RefSeq" id="WP_229225158.1">
    <property type="nucleotide sequence ID" value="NZ_JAHTGR010000022.1"/>
</dbReference>
<dbReference type="InterPro" id="IPR011010">
    <property type="entry name" value="DNA_brk_join_enz"/>
</dbReference>
<dbReference type="Pfam" id="PF22022">
    <property type="entry name" value="Phage_int_M"/>
    <property type="match status" value="1"/>
</dbReference>
<keyword evidence="2" id="KW-0229">DNA integration</keyword>
<comment type="similarity">
    <text evidence="1">Belongs to the 'phage' integrase family.</text>
</comment>
<dbReference type="Gene3D" id="1.10.150.130">
    <property type="match status" value="1"/>
</dbReference>
<keyword evidence="3 4" id="KW-0238">DNA-binding</keyword>
<dbReference type="InterPro" id="IPR044068">
    <property type="entry name" value="CB"/>
</dbReference>
<evidence type="ECO:0000256" key="3">
    <source>
        <dbReference type="ARBA" id="ARBA00023125"/>
    </source>
</evidence>
<dbReference type="PANTHER" id="PTHR30629">
    <property type="entry name" value="PROPHAGE INTEGRASE"/>
    <property type="match status" value="1"/>
</dbReference>
<dbReference type="Gene3D" id="3.30.160.390">
    <property type="entry name" value="Integrase, DNA-binding domain"/>
    <property type="match status" value="1"/>
</dbReference>
<feature type="domain" description="Core-binding (CB)" evidence="5">
    <location>
        <begin position="104"/>
        <end position="185"/>
    </location>
</feature>